<dbReference type="Proteomes" id="UP001595279">
    <property type="component" value="Unassembled WGS sequence"/>
</dbReference>
<proteinExistence type="predicted"/>
<dbReference type="RefSeq" id="WP_390274658.1">
    <property type="nucleotide sequence ID" value="NZ_JBHRSA010000057.1"/>
</dbReference>
<keyword evidence="1" id="KW-0472">Membrane</keyword>
<keyword evidence="1" id="KW-0812">Transmembrane</keyword>
<keyword evidence="1" id="KW-1133">Transmembrane helix</keyword>
<gene>
    <name evidence="2" type="ORF">ACFOGI_15775</name>
</gene>
<feature type="transmembrane region" description="Helical" evidence="1">
    <location>
        <begin position="36"/>
        <end position="56"/>
    </location>
</feature>
<protein>
    <submittedName>
        <fullName evidence="2">Uncharacterized protein</fullName>
    </submittedName>
</protein>
<evidence type="ECO:0000256" key="1">
    <source>
        <dbReference type="SAM" id="Phobius"/>
    </source>
</evidence>
<evidence type="ECO:0000313" key="3">
    <source>
        <dbReference type="Proteomes" id="UP001595279"/>
    </source>
</evidence>
<reference evidence="3" key="1">
    <citation type="journal article" date="2019" name="Int. J. Syst. Evol. Microbiol.">
        <title>The Global Catalogue of Microorganisms (GCM) 10K type strain sequencing project: providing services to taxonomists for standard genome sequencing and annotation.</title>
        <authorList>
            <consortium name="The Broad Institute Genomics Platform"/>
            <consortium name="The Broad Institute Genome Sequencing Center for Infectious Disease"/>
            <person name="Wu L."/>
            <person name="Ma J."/>
        </authorList>
    </citation>
    <scope>NUCLEOTIDE SEQUENCE [LARGE SCALE GENOMIC DNA]</scope>
    <source>
        <strain evidence="3">KCTC 13128</strain>
    </source>
</reference>
<feature type="transmembrane region" description="Helical" evidence="1">
    <location>
        <begin position="6"/>
        <end position="24"/>
    </location>
</feature>
<sequence length="197" mass="22540">MDHLFYLFYSIAYLGLLVWGTVSARPDSWWNPQHALFLVMIGLVYDNSILALGRVLEEGTLLENLSYARYWIHALLTPTLVLYGWKTLERAGFSWAYKSWVAMVVPWYSCYVCRKCNPSAIGEWGGNECIRVIVHHVPFSNEGLPGREGGSSWEQQLRKRIRRYHWVNLLYLKIAEVIGGANNDEGSSITKRSHAGS</sequence>
<name>A0ABV7CZG1_9BACI</name>
<evidence type="ECO:0000313" key="2">
    <source>
        <dbReference type="EMBL" id="MFC3041702.1"/>
    </source>
</evidence>
<accession>A0ABV7CZG1</accession>
<organism evidence="2 3">
    <name type="scientific">Virgibacillus xinjiangensis</name>
    <dbReference type="NCBI Taxonomy" id="393090"/>
    <lineage>
        <taxon>Bacteria</taxon>
        <taxon>Bacillati</taxon>
        <taxon>Bacillota</taxon>
        <taxon>Bacilli</taxon>
        <taxon>Bacillales</taxon>
        <taxon>Bacillaceae</taxon>
        <taxon>Virgibacillus</taxon>
    </lineage>
</organism>
<comment type="caution">
    <text evidence="2">The sequence shown here is derived from an EMBL/GenBank/DDBJ whole genome shotgun (WGS) entry which is preliminary data.</text>
</comment>
<dbReference type="EMBL" id="JBHRSA010000057">
    <property type="protein sequence ID" value="MFC3041702.1"/>
    <property type="molecule type" value="Genomic_DNA"/>
</dbReference>
<keyword evidence="3" id="KW-1185">Reference proteome</keyword>